<sequence length="195" mass="21717">MNVPSFPRNHFKRRPTRMSQNLRNCLAERERQQTSSTAQQQHRRLLSQTFSMNTIGHMHVRNSTGTITLSLNGPSSQARGPDHPSLATGLLPMLRIHRLPLKPCSLARCSTPQNNMSVLSRRSGLAISPMTKSSSGSKTNTTLSETFCTISIEAANGLKSVLNFVFIVIREFMFRVIDATREGVFIASTACRRCI</sequence>
<name>A0A9P5Z8F4_9AGAR</name>
<evidence type="ECO:0000313" key="1">
    <source>
        <dbReference type="EMBL" id="KAF9482533.1"/>
    </source>
</evidence>
<dbReference type="EMBL" id="MU155164">
    <property type="protein sequence ID" value="KAF9482533.1"/>
    <property type="molecule type" value="Genomic_DNA"/>
</dbReference>
<gene>
    <name evidence="1" type="ORF">BDN70DRAFT_416636</name>
</gene>
<dbReference type="AlphaFoldDB" id="A0A9P5Z8F4"/>
<comment type="caution">
    <text evidence="1">The sequence shown here is derived from an EMBL/GenBank/DDBJ whole genome shotgun (WGS) entry which is preliminary data.</text>
</comment>
<accession>A0A9P5Z8F4</accession>
<protein>
    <submittedName>
        <fullName evidence="1">Uncharacterized protein</fullName>
    </submittedName>
</protein>
<proteinExistence type="predicted"/>
<organism evidence="1 2">
    <name type="scientific">Pholiota conissans</name>
    <dbReference type="NCBI Taxonomy" id="109636"/>
    <lineage>
        <taxon>Eukaryota</taxon>
        <taxon>Fungi</taxon>
        <taxon>Dikarya</taxon>
        <taxon>Basidiomycota</taxon>
        <taxon>Agaricomycotina</taxon>
        <taxon>Agaricomycetes</taxon>
        <taxon>Agaricomycetidae</taxon>
        <taxon>Agaricales</taxon>
        <taxon>Agaricineae</taxon>
        <taxon>Strophariaceae</taxon>
        <taxon>Pholiota</taxon>
    </lineage>
</organism>
<keyword evidence="2" id="KW-1185">Reference proteome</keyword>
<evidence type="ECO:0000313" key="2">
    <source>
        <dbReference type="Proteomes" id="UP000807469"/>
    </source>
</evidence>
<reference evidence="1" key="1">
    <citation type="submission" date="2020-11" db="EMBL/GenBank/DDBJ databases">
        <authorList>
            <consortium name="DOE Joint Genome Institute"/>
            <person name="Ahrendt S."/>
            <person name="Riley R."/>
            <person name="Andreopoulos W."/>
            <person name="Labutti K."/>
            <person name="Pangilinan J."/>
            <person name="Ruiz-Duenas F.J."/>
            <person name="Barrasa J.M."/>
            <person name="Sanchez-Garcia M."/>
            <person name="Camarero S."/>
            <person name="Miyauchi S."/>
            <person name="Serrano A."/>
            <person name="Linde D."/>
            <person name="Babiker R."/>
            <person name="Drula E."/>
            <person name="Ayuso-Fernandez I."/>
            <person name="Pacheco R."/>
            <person name="Padilla G."/>
            <person name="Ferreira P."/>
            <person name="Barriuso J."/>
            <person name="Kellner H."/>
            <person name="Castanera R."/>
            <person name="Alfaro M."/>
            <person name="Ramirez L."/>
            <person name="Pisabarro A.G."/>
            <person name="Kuo A."/>
            <person name="Tritt A."/>
            <person name="Lipzen A."/>
            <person name="He G."/>
            <person name="Yan M."/>
            <person name="Ng V."/>
            <person name="Cullen D."/>
            <person name="Martin F."/>
            <person name="Rosso M.-N."/>
            <person name="Henrissat B."/>
            <person name="Hibbett D."/>
            <person name="Martinez A.T."/>
            <person name="Grigoriev I.V."/>
        </authorList>
    </citation>
    <scope>NUCLEOTIDE SEQUENCE</scope>
    <source>
        <strain evidence="1">CIRM-BRFM 674</strain>
    </source>
</reference>
<dbReference type="Proteomes" id="UP000807469">
    <property type="component" value="Unassembled WGS sequence"/>
</dbReference>